<keyword evidence="7" id="KW-0325">Glycoprotein</keyword>
<feature type="domain" description="G-protein coupled receptors family 3 profile" evidence="11">
    <location>
        <begin position="1"/>
        <end position="105"/>
    </location>
</feature>
<dbReference type="PROSITE" id="PS00981">
    <property type="entry name" value="G_PROTEIN_RECEP_F3_3"/>
    <property type="match status" value="1"/>
</dbReference>
<accession>A0AAV4JLN6</accession>
<dbReference type="Pfam" id="PF00003">
    <property type="entry name" value="7tm_3"/>
    <property type="match status" value="1"/>
</dbReference>
<dbReference type="InterPro" id="IPR050726">
    <property type="entry name" value="mGluR"/>
</dbReference>
<keyword evidence="5" id="KW-0297">G-protein coupled receptor</keyword>
<dbReference type="Proteomes" id="UP000762676">
    <property type="component" value="Unassembled WGS sequence"/>
</dbReference>
<gene>
    <name evidence="12" type="ORF">ElyMa_005137400</name>
</gene>
<dbReference type="InterPro" id="IPR017979">
    <property type="entry name" value="GPCR_3_CS"/>
</dbReference>
<dbReference type="PRINTS" id="PR00248">
    <property type="entry name" value="GPCRMGR"/>
</dbReference>
<keyword evidence="8" id="KW-0807">Transducer</keyword>
<feature type="region of interest" description="Disordered" evidence="9">
    <location>
        <begin position="174"/>
        <end position="197"/>
    </location>
</feature>
<dbReference type="AlphaFoldDB" id="A0AAV4JLN6"/>
<feature type="transmembrane region" description="Helical" evidence="10">
    <location>
        <begin position="61"/>
        <end position="82"/>
    </location>
</feature>
<evidence type="ECO:0000256" key="4">
    <source>
        <dbReference type="ARBA" id="ARBA00022989"/>
    </source>
</evidence>
<evidence type="ECO:0000256" key="2">
    <source>
        <dbReference type="ARBA" id="ARBA00022475"/>
    </source>
</evidence>
<comment type="caution">
    <text evidence="12">The sequence shown here is derived from an EMBL/GenBank/DDBJ whole genome shotgun (WGS) entry which is preliminary data.</text>
</comment>
<feature type="transmembrane region" description="Helical" evidence="10">
    <location>
        <begin position="36"/>
        <end position="55"/>
    </location>
</feature>
<evidence type="ECO:0000256" key="1">
    <source>
        <dbReference type="ARBA" id="ARBA00004651"/>
    </source>
</evidence>
<keyword evidence="6 10" id="KW-0472">Membrane</keyword>
<proteinExistence type="predicted"/>
<dbReference type="PROSITE" id="PS50259">
    <property type="entry name" value="G_PROTEIN_RECEP_F3_4"/>
    <property type="match status" value="1"/>
</dbReference>
<evidence type="ECO:0000313" key="12">
    <source>
        <dbReference type="EMBL" id="GFS23614.1"/>
    </source>
</evidence>
<evidence type="ECO:0000313" key="13">
    <source>
        <dbReference type="Proteomes" id="UP000762676"/>
    </source>
</evidence>
<organism evidence="12 13">
    <name type="scientific">Elysia marginata</name>
    <dbReference type="NCBI Taxonomy" id="1093978"/>
    <lineage>
        <taxon>Eukaryota</taxon>
        <taxon>Metazoa</taxon>
        <taxon>Spiralia</taxon>
        <taxon>Lophotrochozoa</taxon>
        <taxon>Mollusca</taxon>
        <taxon>Gastropoda</taxon>
        <taxon>Heterobranchia</taxon>
        <taxon>Euthyneura</taxon>
        <taxon>Panpulmonata</taxon>
        <taxon>Sacoglossa</taxon>
        <taxon>Placobranchoidea</taxon>
        <taxon>Plakobranchidae</taxon>
        <taxon>Elysia</taxon>
    </lineage>
</organism>
<dbReference type="InterPro" id="IPR000337">
    <property type="entry name" value="GPCR_3"/>
</dbReference>
<evidence type="ECO:0000256" key="3">
    <source>
        <dbReference type="ARBA" id="ARBA00022692"/>
    </source>
</evidence>
<keyword evidence="13" id="KW-1185">Reference proteome</keyword>
<dbReference type="InterPro" id="IPR017978">
    <property type="entry name" value="GPCR_3_C"/>
</dbReference>
<protein>
    <submittedName>
        <fullName evidence="12">Metabotropic glutamate receptor</fullName>
    </submittedName>
</protein>
<sequence length="197" mass="21903">MVGFSYPILLVLVCTVYAIMTRKIPEAFNESKHIGFTMYTTCIIWAAFVVIYLSTSHNIQVRLATMCFSISLSATVALLCMFTPKLYIILCRPERNVRQSMMAQKTSQYGAKLIVTNSSCSSLRVDSGTQSEDFELIQQLQNSCSLNSLNCATPGTALTYRPSRSASTQTLDLAGVPLQGPNEHDQSQIWEEDDVHL</sequence>
<evidence type="ECO:0000256" key="8">
    <source>
        <dbReference type="ARBA" id="ARBA00023224"/>
    </source>
</evidence>
<comment type="subcellular location">
    <subcellularLocation>
        <location evidence="1">Cell membrane</location>
        <topology evidence="1">Multi-pass membrane protein</topology>
    </subcellularLocation>
</comment>
<evidence type="ECO:0000256" key="6">
    <source>
        <dbReference type="ARBA" id="ARBA00023136"/>
    </source>
</evidence>
<evidence type="ECO:0000256" key="7">
    <source>
        <dbReference type="ARBA" id="ARBA00023180"/>
    </source>
</evidence>
<keyword evidence="3 10" id="KW-0812">Transmembrane</keyword>
<name>A0AAV4JLN6_9GAST</name>
<evidence type="ECO:0000256" key="10">
    <source>
        <dbReference type="SAM" id="Phobius"/>
    </source>
</evidence>
<dbReference type="PANTHER" id="PTHR24060">
    <property type="entry name" value="METABOTROPIC GLUTAMATE RECEPTOR"/>
    <property type="match status" value="1"/>
</dbReference>
<dbReference type="EMBL" id="BMAT01010285">
    <property type="protein sequence ID" value="GFS23614.1"/>
    <property type="molecule type" value="Genomic_DNA"/>
</dbReference>
<keyword evidence="4 10" id="KW-1133">Transmembrane helix</keyword>
<evidence type="ECO:0000259" key="11">
    <source>
        <dbReference type="PROSITE" id="PS50259"/>
    </source>
</evidence>
<keyword evidence="2" id="KW-1003">Cell membrane</keyword>
<evidence type="ECO:0000256" key="5">
    <source>
        <dbReference type="ARBA" id="ARBA00023040"/>
    </source>
</evidence>
<reference evidence="12 13" key="1">
    <citation type="journal article" date="2021" name="Elife">
        <title>Chloroplast acquisition without the gene transfer in kleptoplastic sea slugs, Plakobranchus ocellatus.</title>
        <authorList>
            <person name="Maeda T."/>
            <person name="Takahashi S."/>
            <person name="Yoshida T."/>
            <person name="Shimamura S."/>
            <person name="Takaki Y."/>
            <person name="Nagai Y."/>
            <person name="Toyoda A."/>
            <person name="Suzuki Y."/>
            <person name="Arimoto A."/>
            <person name="Ishii H."/>
            <person name="Satoh N."/>
            <person name="Nishiyama T."/>
            <person name="Hasebe M."/>
            <person name="Maruyama T."/>
            <person name="Minagawa J."/>
            <person name="Obokata J."/>
            <person name="Shigenobu S."/>
        </authorList>
    </citation>
    <scope>NUCLEOTIDE SEQUENCE [LARGE SCALE GENOMIC DNA]</scope>
</reference>
<keyword evidence="12" id="KW-0675">Receptor</keyword>
<evidence type="ECO:0000256" key="9">
    <source>
        <dbReference type="SAM" id="MobiDB-lite"/>
    </source>
</evidence>
<dbReference type="GO" id="GO:0004930">
    <property type="term" value="F:G protein-coupled receptor activity"/>
    <property type="evidence" value="ECO:0007669"/>
    <property type="project" value="UniProtKB-KW"/>
</dbReference>
<dbReference type="GO" id="GO:0005886">
    <property type="term" value="C:plasma membrane"/>
    <property type="evidence" value="ECO:0007669"/>
    <property type="project" value="UniProtKB-SubCell"/>
</dbReference>
<feature type="transmembrane region" description="Helical" evidence="10">
    <location>
        <begin position="6"/>
        <end position="24"/>
    </location>
</feature>